<sequence>MKRNMMTRFSAGCLALLLTFGSVCSVQAAQEPAEPNTGQETQTGQSPEQTVQTGSVTVQLTPGKEGTSVADVEFSLTKVGEIQDSTYTLLPEYENTKIDLNTLTTAEQLEEAAKTLAETAKQEQGKKTDGNGQVVFEKQELGVYLLTAKDQPGYDLVSPTLVSIPAMETDETLHYDIKVEPKHTPRPAEHTAPQTGLFDATIWYVAGGVLLLVLAGGLVIVAKRYEKK</sequence>
<dbReference type="PROSITE" id="PS50847">
    <property type="entry name" value="GRAM_POS_ANCHORING"/>
    <property type="match status" value="1"/>
</dbReference>
<evidence type="ECO:0000256" key="1">
    <source>
        <dbReference type="ARBA" id="ARBA00022512"/>
    </source>
</evidence>
<dbReference type="AlphaFoldDB" id="A0A415S9K6"/>
<feature type="compositionally biased region" description="Polar residues" evidence="5">
    <location>
        <begin position="36"/>
        <end position="55"/>
    </location>
</feature>
<dbReference type="InterPro" id="IPR032364">
    <property type="entry name" value="GramPos_pilinD1_N"/>
</dbReference>
<dbReference type="InterPro" id="IPR019931">
    <property type="entry name" value="LPXTG_anchor"/>
</dbReference>
<dbReference type="Gene3D" id="2.60.40.10">
    <property type="entry name" value="Immunoglobulins"/>
    <property type="match status" value="1"/>
</dbReference>
<keyword evidence="1" id="KW-0134">Cell wall</keyword>
<keyword evidence="3 7" id="KW-0732">Signal</keyword>
<evidence type="ECO:0000313" key="8">
    <source>
        <dbReference type="EMBL" id="RHM75914.1"/>
    </source>
</evidence>
<keyword evidence="6" id="KW-0472">Membrane</keyword>
<evidence type="ECO:0000256" key="3">
    <source>
        <dbReference type="ARBA" id="ARBA00022729"/>
    </source>
</evidence>
<comment type="caution">
    <text evidence="8">The sequence shown here is derived from an EMBL/GenBank/DDBJ whole genome shotgun (WGS) entry which is preliminary data.</text>
</comment>
<feature type="region of interest" description="Disordered" evidence="5">
    <location>
        <begin position="31"/>
        <end position="55"/>
    </location>
</feature>
<evidence type="ECO:0000313" key="9">
    <source>
        <dbReference type="Proteomes" id="UP000285610"/>
    </source>
</evidence>
<name>A0A415S9K6_MEDGN</name>
<evidence type="ECO:0000256" key="5">
    <source>
        <dbReference type="SAM" id="MobiDB-lite"/>
    </source>
</evidence>
<evidence type="ECO:0000256" key="7">
    <source>
        <dbReference type="SAM" id="SignalP"/>
    </source>
</evidence>
<organism evidence="8 9">
    <name type="scientific">Mediterraneibacter gnavus</name>
    <name type="common">Ruminococcus gnavus</name>
    <dbReference type="NCBI Taxonomy" id="33038"/>
    <lineage>
        <taxon>Bacteria</taxon>
        <taxon>Bacillati</taxon>
        <taxon>Bacillota</taxon>
        <taxon>Clostridia</taxon>
        <taxon>Lachnospirales</taxon>
        <taxon>Lachnospiraceae</taxon>
        <taxon>Mediterraneibacter</taxon>
    </lineage>
</organism>
<evidence type="ECO:0000256" key="2">
    <source>
        <dbReference type="ARBA" id="ARBA00022525"/>
    </source>
</evidence>
<feature type="signal peptide" evidence="7">
    <location>
        <begin position="1"/>
        <end position="28"/>
    </location>
</feature>
<protein>
    <submittedName>
        <fullName evidence="8">Uncharacterized protein</fullName>
    </submittedName>
</protein>
<keyword evidence="4" id="KW-0572">Peptidoglycan-anchor</keyword>
<keyword evidence="2" id="KW-0964">Secreted</keyword>
<feature type="transmembrane region" description="Helical" evidence="6">
    <location>
        <begin position="202"/>
        <end position="222"/>
    </location>
</feature>
<keyword evidence="6" id="KW-1133">Transmembrane helix</keyword>
<dbReference type="Pfam" id="PF16555">
    <property type="entry name" value="GramPos_pilinD1"/>
    <property type="match status" value="1"/>
</dbReference>
<dbReference type="InterPro" id="IPR013783">
    <property type="entry name" value="Ig-like_fold"/>
</dbReference>
<keyword evidence="6" id="KW-0812">Transmembrane</keyword>
<dbReference type="EMBL" id="QRQE01000020">
    <property type="protein sequence ID" value="RHM75914.1"/>
    <property type="molecule type" value="Genomic_DNA"/>
</dbReference>
<reference evidence="8 9" key="1">
    <citation type="submission" date="2018-08" db="EMBL/GenBank/DDBJ databases">
        <title>A genome reference for cultivated species of the human gut microbiota.</title>
        <authorList>
            <person name="Zou Y."/>
            <person name="Xue W."/>
            <person name="Luo G."/>
        </authorList>
    </citation>
    <scope>NUCLEOTIDE SEQUENCE [LARGE SCALE GENOMIC DNA]</scope>
    <source>
        <strain evidence="8 9">AF33-12</strain>
    </source>
</reference>
<dbReference type="RefSeq" id="WP_118444660.1">
    <property type="nucleotide sequence ID" value="NZ_DAWDPA010000016.1"/>
</dbReference>
<evidence type="ECO:0000256" key="4">
    <source>
        <dbReference type="ARBA" id="ARBA00023088"/>
    </source>
</evidence>
<accession>A0A415S9K6</accession>
<proteinExistence type="predicted"/>
<gene>
    <name evidence="8" type="ORF">DWZ50_09400</name>
</gene>
<feature type="chain" id="PRO_5043702896" evidence="7">
    <location>
        <begin position="29"/>
        <end position="228"/>
    </location>
</feature>
<dbReference type="Proteomes" id="UP000285610">
    <property type="component" value="Unassembled WGS sequence"/>
</dbReference>
<evidence type="ECO:0000256" key="6">
    <source>
        <dbReference type="SAM" id="Phobius"/>
    </source>
</evidence>